<accession>A0AB39L6Z7</accession>
<reference evidence="5" key="1">
    <citation type="submission" date="2024-07" db="EMBL/GenBank/DDBJ databases">
        <authorList>
            <person name="fu j."/>
        </authorList>
    </citation>
    <scope>NUCLEOTIDE SEQUENCE</scope>
    <source>
        <strain evidence="5">P10A9</strain>
    </source>
</reference>
<name>A0AB39L6Z7_9MICC</name>
<keyword evidence="2" id="KW-0378">Hydrolase</keyword>
<dbReference type="RefSeq" id="WP_307957272.1">
    <property type="nucleotide sequence ID" value="NZ_CP163302.1"/>
</dbReference>
<dbReference type="GO" id="GO:0046872">
    <property type="term" value="F:metal ion binding"/>
    <property type="evidence" value="ECO:0007669"/>
    <property type="project" value="UniProtKB-KW"/>
</dbReference>
<evidence type="ECO:0000256" key="3">
    <source>
        <dbReference type="ARBA" id="ARBA00022842"/>
    </source>
</evidence>
<dbReference type="GO" id="GO:0006020">
    <property type="term" value="P:inositol metabolic process"/>
    <property type="evidence" value="ECO:0007669"/>
    <property type="project" value="TreeGrafter"/>
</dbReference>
<feature type="binding site" evidence="4">
    <location>
        <position position="101"/>
    </location>
    <ligand>
        <name>Mg(2+)</name>
        <dbReference type="ChEBI" id="CHEBI:18420"/>
        <label>1</label>
        <note>catalytic</note>
    </ligand>
</feature>
<sequence>MNAAEYPAEFLTTLLDTARRAAAAGAAVLAGRDAGVLTRSTGLAETKSSGSDWVTEFDLAAEKAVRAVLTAERPHDIVTGEEQGTSRVTEPSGFRWSIDPLDGTTNFIRDIVYYATSVAVADVDGVWLAGVVSAPALRREYWAVRGGGAWRLDAPRSAGGEGALEAWPMRLEGPAPGRAEAGSALLATGFSYDPGVRADQAAFLPGLMDGFGDMRRLGSAALDLCLVADGTHDAYGERGLNEHDFAAGALIAEEAGCWVRRPVLTSPLDGGPSDAERLGAWTCAGGIEFSGRFPIV</sequence>
<dbReference type="SUPFAM" id="SSF56655">
    <property type="entry name" value="Carbohydrate phosphatase"/>
    <property type="match status" value="1"/>
</dbReference>
<evidence type="ECO:0000256" key="2">
    <source>
        <dbReference type="ARBA" id="ARBA00022801"/>
    </source>
</evidence>
<dbReference type="Gene3D" id="3.40.190.80">
    <property type="match status" value="1"/>
</dbReference>
<comment type="cofactor">
    <cofactor evidence="4">
        <name>Mg(2+)</name>
        <dbReference type="ChEBI" id="CHEBI:18420"/>
    </cofactor>
</comment>
<dbReference type="PANTHER" id="PTHR20854:SF4">
    <property type="entry name" value="INOSITOL-1-MONOPHOSPHATASE-RELATED"/>
    <property type="match status" value="1"/>
</dbReference>
<dbReference type="PRINTS" id="PR00377">
    <property type="entry name" value="IMPHPHTASES"/>
</dbReference>
<dbReference type="PROSITE" id="PS00629">
    <property type="entry name" value="IMP_1"/>
    <property type="match status" value="1"/>
</dbReference>
<protein>
    <submittedName>
        <fullName evidence="5">Inositol monophosphatase</fullName>
    </submittedName>
</protein>
<evidence type="ECO:0000256" key="1">
    <source>
        <dbReference type="ARBA" id="ARBA00022723"/>
    </source>
</evidence>
<dbReference type="AlphaFoldDB" id="A0AB39L6Z7"/>
<proteinExistence type="predicted"/>
<keyword evidence="3 4" id="KW-0460">Magnesium</keyword>
<organism evidence="5">
    <name type="scientific">Sinomonas puerhi</name>
    <dbReference type="NCBI Taxonomy" id="3238584"/>
    <lineage>
        <taxon>Bacteria</taxon>
        <taxon>Bacillati</taxon>
        <taxon>Actinomycetota</taxon>
        <taxon>Actinomycetes</taxon>
        <taxon>Micrococcales</taxon>
        <taxon>Micrococcaceae</taxon>
        <taxon>Sinomonas</taxon>
    </lineage>
</organism>
<feature type="binding site" evidence="4">
    <location>
        <position position="81"/>
    </location>
    <ligand>
        <name>Mg(2+)</name>
        <dbReference type="ChEBI" id="CHEBI:18420"/>
        <label>1</label>
        <note>catalytic</note>
    </ligand>
</feature>
<dbReference type="Gene3D" id="3.30.540.10">
    <property type="entry name" value="Fructose-1,6-Bisphosphatase, subunit A, domain 1"/>
    <property type="match status" value="1"/>
</dbReference>
<feature type="binding site" evidence="4">
    <location>
        <position position="244"/>
    </location>
    <ligand>
        <name>Mg(2+)</name>
        <dbReference type="ChEBI" id="CHEBI:18420"/>
        <label>1</label>
        <note>catalytic</note>
    </ligand>
</feature>
<dbReference type="Pfam" id="PF00459">
    <property type="entry name" value="Inositol_P"/>
    <property type="match status" value="1"/>
</dbReference>
<dbReference type="EMBL" id="CP163302">
    <property type="protein sequence ID" value="XDP46714.1"/>
    <property type="molecule type" value="Genomic_DNA"/>
</dbReference>
<dbReference type="GO" id="GO:0008934">
    <property type="term" value="F:inositol monophosphate 1-phosphatase activity"/>
    <property type="evidence" value="ECO:0007669"/>
    <property type="project" value="TreeGrafter"/>
</dbReference>
<dbReference type="GO" id="GO:0007165">
    <property type="term" value="P:signal transduction"/>
    <property type="evidence" value="ECO:0007669"/>
    <property type="project" value="TreeGrafter"/>
</dbReference>
<keyword evidence="1 4" id="KW-0479">Metal-binding</keyword>
<feature type="binding site" evidence="4">
    <location>
        <position position="102"/>
    </location>
    <ligand>
        <name>Mg(2+)</name>
        <dbReference type="ChEBI" id="CHEBI:18420"/>
        <label>1</label>
        <note>catalytic</note>
    </ligand>
</feature>
<dbReference type="PANTHER" id="PTHR20854">
    <property type="entry name" value="INOSITOL MONOPHOSPHATASE"/>
    <property type="match status" value="1"/>
</dbReference>
<dbReference type="InterPro" id="IPR020583">
    <property type="entry name" value="Inositol_monoP_metal-BS"/>
</dbReference>
<dbReference type="KEGG" id="spue:AB5L97_06820"/>
<evidence type="ECO:0000256" key="4">
    <source>
        <dbReference type="PIRSR" id="PIRSR600760-2"/>
    </source>
</evidence>
<dbReference type="InterPro" id="IPR000760">
    <property type="entry name" value="Inositol_monophosphatase-like"/>
</dbReference>
<evidence type="ECO:0000313" key="5">
    <source>
        <dbReference type="EMBL" id="XDP46714.1"/>
    </source>
</evidence>
<gene>
    <name evidence="5" type="ORF">AB5L97_06820</name>
</gene>
<feature type="binding site" evidence="4">
    <location>
        <position position="99"/>
    </location>
    <ligand>
        <name>Mg(2+)</name>
        <dbReference type="ChEBI" id="CHEBI:18420"/>
        <label>1</label>
        <note>catalytic</note>
    </ligand>
</feature>